<dbReference type="InterPro" id="IPR050406">
    <property type="entry name" value="FGGY_Carb_Kinase"/>
</dbReference>
<evidence type="ECO:0000256" key="3">
    <source>
        <dbReference type="ARBA" id="ARBA00022777"/>
    </source>
</evidence>
<dbReference type="GO" id="GO:0016301">
    <property type="term" value="F:kinase activity"/>
    <property type="evidence" value="ECO:0007669"/>
    <property type="project" value="UniProtKB-KW"/>
</dbReference>
<keyword evidence="8" id="KW-1185">Reference proteome</keyword>
<dbReference type="Pfam" id="PF02782">
    <property type="entry name" value="FGGY_C"/>
    <property type="match status" value="1"/>
</dbReference>
<dbReference type="RefSeq" id="WP_094378016.1">
    <property type="nucleotide sequence ID" value="NZ_NOKA02000027.1"/>
</dbReference>
<reference evidence="7 8" key="1">
    <citation type="journal article" date="2017" name="Genome Announc.">
        <title>Draft Genome Sequence of a Sporulating and Motile Strain of Lachnotalea glycerini Isolated from Water in Quebec City, Canada.</title>
        <authorList>
            <person name="Maheux A.F."/>
            <person name="Boudreau D.K."/>
            <person name="Berube E."/>
            <person name="Boissinot M."/>
            <person name="Raymond F."/>
            <person name="Brodeur S."/>
            <person name="Corbeil J."/>
            <person name="Isabel S."/>
            <person name="Omar R.F."/>
            <person name="Bergeron M.G."/>
        </authorList>
    </citation>
    <scope>NUCLEOTIDE SEQUENCE [LARGE SCALE GENOMIC DNA]</scope>
    <source>
        <strain evidence="7 8">CCRI-19302</strain>
    </source>
</reference>
<reference evidence="6 9" key="2">
    <citation type="submission" date="2018-05" db="EMBL/GenBank/DDBJ databases">
        <title>Genomic Encyclopedia of Type Strains, Phase IV (KMG-IV): sequencing the most valuable type-strain genomes for metagenomic binning, comparative biology and taxonomic classification.</title>
        <authorList>
            <person name="Goeker M."/>
        </authorList>
    </citation>
    <scope>NUCLEOTIDE SEQUENCE [LARGE SCALE GENOMIC DNA]</scope>
    <source>
        <strain evidence="6 9">DSM 28816</strain>
    </source>
</reference>
<dbReference type="PANTHER" id="PTHR43095:SF5">
    <property type="entry name" value="XYLULOSE KINASE"/>
    <property type="match status" value="1"/>
</dbReference>
<dbReference type="Pfam" id="PF00370">
    <property type="entry name" value="FGGY_N"/>
    <property type="match status" value="1"/>
</dbReference>
<keyword evidence="3 6" id="KW-0418">Kinase</keyword>
<dbReference type="Proteomes" id="UP000247523">
    <property type="component" value="Unassembled WGS sequence"/>
</dbReference>
<dbReference type="InterPro" id="IPR018485">
    <property type="entry name" value="FGGY_C"/>
</dbReference>
<dbReference type="Gene3D" id="3.30.420.40">
    <property type="match status" value="2"/>
</dbReference>
<dbReference type="GO" id="GO:0005975">
    <property type="term" value="P:carbohydrate metabolic process"/>
    <property type="evidence" value="ECO:0007669"/>
    <property type="project" value="InterPro"/>
</dbReference>
<organism evidence="6 9">
    <name type="scientific">Lachnotalea glycerini</name>
    <dbReference type="NCBI Taxonomy" id="1763509"/>
    <lineage>
        <taxon>Bacteria</taxon>
        <taxon>Bacillati</taxon>
        <taxon>Bacillota</taxon>
        <taxon>Clostridia</taxon>
        <taxon>Lachnospirales</taxon>
        <taxon>Lachnospiraceae</taxon>
        <taxon>Lachnotalea</taxon>
    </lineage>
</organism>
<evidence type="ECO:0000313" key="9">
    <source>
        <dbReference type="Proteomes" id="UP000247523"/>
    </source>
</evidence>
<evidence type="ECO:0000256" key="2">
    <source>
        <dbReference type="ARBA" id="ARBA00022679"/>
    </source>
</evidence>
<dbReference type="PANTHER" id="PTHR43095">
    <property type="entry name" value="SUGAR KINASE"/>
    <property type="match status" value="1"/>
</dbReference>
<protein>
    <submittedName>
        <fullName evidence="7">ATPase</fullName>
    </submittedName>
    <submittedName>
        <fullName evidence="6">Sugar (Pentulose or hexulose) kinase</fullName>
    </submittedName>
</protein>
<dbReference type="AlphaFoldDB" id="A0A255IFX8"/>
<accession>A0A255IFX8</accession>
<evidence type="ECO:0000313" key="7">
    <source>
        <dbReference type="EMBL" id="RDY30845.1"/>
    </source>
</evidence>
<evidence type="ECO:0000259" key="4">
    <source>
        <dbReference type="Pfam" id="PF00370"/>
    </source>
</evidence>
<dbReference type="OrthoDB" id="9760563at2"/>
<dbReference type="EMBL" id="QICS01000020">
    <property type="protein sequence ID" value="PXV85031.1"/>
    <property type="molecule type" value="Genomic_DNA"/>
</dbReference>
<feature type="domain" description="Carbohydrate kinase FGGY C-terminal" evidence="5">
    <location>
        <begin position="278"/>
        <end position="476"/>
    </location>
</feature>
<feature type="domain" description="Carbohydrate kinase FGGY N-terminal" evidence="4">
    <location>
        <begin position="18"/>
        <end position="262"/>
    </location>
</feature>
<dbReference type="SUPFAM" id="SSF53067">
    <property type="entry name" value="Actin-like ATPase domain"/>
    <property type="match status" value="2"/>
</dbReference>
<name>A0A255IFX8_9FIRM</name>
<gene>
    <name evidence="6" type="ORF">C8E03_1203</name>
    <name evidence="7" type="ORF">CG710_012735</name>
</gene>
<reference evidence="7" key="3">
    <citation type="submission" date="2018-07" db="EMBL/GenBank/DDBJ databases">
        <authorList>
            <person name="Quirk P.G."/>
            <person name="Krulwich T.A."/>
        </authorList>
    </citation>
    <scope>NUCLEOTIDE SEQUENCE</scope>
    <source>
        <strain evidence="7">CCRI-19302</strain>
    </source>
</reference>
<evidence type="ECO:0000259" key="5">
    <source>
        <dbReference type="Pfam" id="PF02782"/>
    </source>
</evidence>
<sequence>MDQNSKVINCIQNGMASLGIEFGSTRIKAVLIDEKHNPIGIGSYEWKNKLVDEIWTYDEEDIWKGLSGCYMDLAKDVQNQYGITIHKLAGIGFSAMMHGYLPFDEKDNLLVPFRTWRNNMTGEACKKLISLFQYNIPQRWSIAHLYQAILNNEKHVKDICFLTTLAGYVHWKLTGKKVLGIGDASGVFPIDIEKKNYHAKMLKQFDDLIADKGYTWKLEDVLPKVLAAGDNAGYLTEAGAKLMDASGNLEAGIPICPPEGDAGTGMVATNTVAKKTGNVSAGTSVFAMIVLEKELSKVYEELDMVTTPSGDLVAMAHSNNCTTDLNDWIQLFKQSMEAFGVSIDNDKLFEVLYNKALEGDADCGGLLSYCYHSGEHMTGFTEGRPLFVRTPNSQFNLANFMRVHLYTSLGAMKIGLDLLMKQEKVKIDQILGHGGLFKTKTVGQKILAAAAGVPVSVMETAGEGGAWGIAILAAYMAHNEKKESLSKYLNTEVFADSVFDEVKPTIEEIEGFEKFIERYKEGLEIERAAVNHMQ</sequence>
<dbReference type="CDD" id="cd07809">
    <property type="entry name" value="ASKHA_NBD_FGGY_BaXK-like"/>
    <property type="match status" value="1"/>
</dbReference>
<evidence type="ECO:0000313" key="8">
    <source>
        <dbReference type="Proteomes" id="UP000216411"/>
    </source>
</evidence>
<dbReference type="EMBL" id="NOKA02000027">
    <property type="protein sequence ID" value="RDY30845.1"/>
    <property type="molecule type" value="Genomic_DNA"/>
</dbReference>
<proteinExistence type="inferred from homology"/>
<comment type="similarity">
    <text evidence="1">Belongs to the FGGY kinase family.</text>
</comment>
<evidence type="ECO:0000256" key="1">
    <source>
        <dbReference type="ARBA" id="ARBA00009156"/>
    </source>
</evidence>
<comment type="caution">
    <text evidence="6">The sequence shown here is derived from an EMBL/GenBank/DDBJ whole genome shotgun (WGS) entry which is preliminary data.</text>
</comment>
<evidence type="ECO:0000313" key="6">
    <source>
        <dbReference type="EMBL" id="PXV85031.1"/>
    </source>
</evidence>
<dbReference type="InterPro" id="IPR043129">
    <property type="entry name" value="ATPase_NBD"/>
</dbReference>
<dbReference type="InterPro" id="IPR018484">
    <property type="entry name" value="FGGY_N"/>
</dbReference>
<dbReference type="Proteomes" id="UP000216411">
    <property type="component" value="Unassembled WGS sequence"/>
</dbReference>
<keyword evidence="2" id="KW-0808">Transferase</keyword>